<feature type="compositionally biased region" description="Acidic residues" evidence="1">
    <location>
        <begin position="135"/>
        <end position="144"/>
    </location>
</feature>
<protein>
    <submittedName>
        <fullName evidence="2">Uncharacterized protein</fullName>
    </submittedName>
</protein>
<feature type="region of interest" description="Disordered" evidence="1">
    <location>
        <begin position="88"/>
        <end position="144"/>
    </location>
</feature>
<reference evidence="3" key="1">
    <citation type="submission" date="2011-08" db="EMBL/GenBank/DDBJ databases">
        <authorList>
            <person name="Rombauts S."/>
        </authorList>
    </citation>
    <scope>NUCLEOTIDE SEQUENCE</scope>
    <source>
        <strain evidence="3">London</strain>
    </source>
</reference>
<feature type="compositionally biased region" description="Basic residues" evidence="1">
    <location>
        <begin position="96"/>
        <end position="106"/>
    </location>
</feature>
<dbReference type="STRING" id="32264.T1K2Q8"/>
<dbReference type="EnsemblMetazoa" id="tetur04g05960.1">
    <property type="protein sequence ID" value="tetur04g05960.1"/>
    <property type="gene ID" value="tetur04g05960"/>
</dbReference>
<accession>T1K2Q8</accession>
<evidence type="ECO:0000256" key="1">
    <source>
        <dbReference type="SAM" id="MobiDB-lite"/>
    </source>
</evidence>
<dbReference type="EMBL" id="CAEY01001368">
    <property type="status" value="NOT_ANNOTATED_CDS"/>
    <property type="molecule type" value="Genomic_DNA"/>
</dbReference>
<keyword evidence="3" id="KW-1185">Reference proteome</keyword>
<dbReference type="AlphaFoldDB" id="T1K2Q8"/>
<feature type="compositionally biased region" description="Basic and acidic residues" evidence="1">
    <location>
        <begin position="107"/>
        <end position="116"/>
    </location>
</feature>
<evidence type="ECO:0000313" key="3">
    <source>
        <dbReference type="Proteomes" id="UP000015104"/>
    </source>
</evidence>
<dbReference type="HOGENOM" id="CLU_516149_0_0_1"/>
<organism evidence="2 3">
    <name type="scientific">Tetranychus urticae</name>
    <name type="common">Two-spotted spider mite</name>
    <dbReference type="NCBI Taxonomy" id="32264"/>
    <lineage>
        <taxon>Eukaryota</taxon>
        <taxon>Metazoa</taxon>
        <taxon>Ecdysozoa</taxon>
        <taxon>Arthropoda</taxon>
        <taxon>Chelicerata</taxon>
        <taxon>Arachnida</taxon>
        <taxon>Acari</taxon>
        <taxon>Acariformes</taxon>
        <taxon>Trombidiformes</taxon>
        <taxon>Prostigmata</taxon>
        <taxon>Eleutherengona</taxon>
        <taxon>Raphignathae</taxon>
        <taxon>Tetranychoidea</taxon>
        <taxon>Tetranychidae</taxon>
        <taxon>Tetranychus</taxon>
    </lineage>
</organism>
<dbReference type="Proteomes" id="UP000015104">
    <property type="component" value="Unassembled WGS sequence"/>
</dbReference>
<dbReference type="SUPFAM" id="SSF49599">
    <property type="entry name" value="TRAF domain-like"/>
    <property type="match status" value="1"/>
</dbReference>
<reference evidence="2" key="2">
    <citation type="submission" date="2015-06" db="UniProtKB">
        <authorList>
            <consortium name="EnsemblMetazoa"/>
        </authorList>
    </citation>
    <scope>IDENTIFICATION</scope>
</reference>
<evidence type="ECO:0000313" key="2">
    <source>
        <dbReference type="EnsemblMetazoa" id="tetur04g05960.1"/>
    </source>
</evidence>
<feature type="compositionally biased region" description="Low complexity" evidence="1">
    <location>
        <begin position="122"/>
        <end position="134"/>
    </location>
</feature>
<sequence length="528" mass="60368">MSFCCYFRTDGGPDSGAERTTVTNVDNVELVDVWRRPEHTQDWPHYLIGIGSKSVMEKLKKKPGISQDLKDKFYTCKDIPKYFTSYASSEEPPVVRRGRPTKRKRATSKEPQRKEINEDEATSSTNKTSSQNQSDAEEEDDMEPLEIPYETSLWQLVADYTTDLRRLLNLENYEQKSKKTTYTIVSDFQILTPDGKVRLQHNIRKSVNENHLRIDPNNKTSLSTHTAIRHIFELMGVLHYCTLCGKVFPVGKEHPQACHNYKPMTKRSAAIARVKVSACQDDLFGKRFVDWLTILIENIKKDGKLNDYTPETAMEEIKKNPDLIFIELYKKIDIFINVEKTTRFNPKSTMIQILEVAAKKVDSLHRLTSLKDATITSEFDACAYTGCRDTLHCAEFVQTLTSQTTSYTTITASYIPSDIKLLSCEDEPKQQANFEISLLDAEDKRKYMFFSQRTKIFAAGDEGHRHSHLAPRQALVDLAKNLLGEKDSLRIFCEVNIFGEVTSSLVPMSILSSSILRKLWLATRSLVI</sequence>
<name>T1K2Q8_TETUR</name>
<proteinExistence type="predicted"/>